<evidence type="ECO:0000256" key="3">
    <source>
        <dbReference type="ARBA" id="ARBA00023125"/>
    </source>
</evidence>
<keyword evidence="4" id="KW-0804">Transcription</keyword>
<evidence type="ECO:0000259" key="5">
    <source>
        <dbReference type="PROSITE" id="PS50932"/>
    </source>
</evidence>
<keyword evidence="7" id="KW-1185">Reference proteome</keyword>
<evidence type="ECO:0000256" key="1">
    <source>
        <dbReference type="ARBA" id="ARBA00022491"/>
    </source>
</evidence>
<dbReference type="SMART" id="SM00354">
    <property type="entry name" value="HTH_LACI"/>
    <property type="match status" value="1"/>
</dbReference>
<dbReference type="SUPFAM" id="SSF47413">
    <property type="entry name" value="lambda repressor-like DNA-binding domains"/>
    <property type="match status" value="1"/>
</dbReference>
<name>A0ABW0Q3D0_9HYPH</name>
<sequence length="332" mass="36405">MADIARLAGVSASTVSRSLAGLPPISEETRIRVERAAQQAGYKINRHARSLRLQRSAILLVLIPDLANQNYSDLLKNLDKVAFELGYGLMIGHTGTDLERPDRLADELFTGGIDGILLTSSYCPSRIRDRLENGERLPVVRTLSPTEIHSGIASVQIDETTAAAEVVRHLIANGHRRIAHLEGPPIELVSRLRREGWQRAMAEAGLPAEPGLLHPGGFRLEDGREVARSLLAAGPLPDAIFCANDESAYGLMTELKSAGIRIPQDIAVAGFDDLTFSEVFDPPLTTVRLPRREMAEVSVLYLKRLIEEGAEIEQKLVSHQLIVRRSSGPLER</sequence>
<dbReference type="InterPro" id="IPR046335">
    <property type="entry name" value="LacI/GalR-like_sensor"/>
</dbReference>
<evidence type="ECO:0000256" key="4">
    <source>
        <dbReference type="ARBA" id="ARBA00023163"/>
    </source>
</evidence>
<dbReference type="Pfam" id="PF13377">
    <property type="entry name" value="Peripla_BP_3"/>
    <property type="match status" value="1"/>
</dbReference>
<proteinExistence type="predicted"/>
<dbReference type="InterPro" id="IPR000843">
    <property type="entry name" value="HTH_LacI"/>
</dbReference>
<accession>A0ABW0Q3D0</accession>
<keyword evidence="2" id="KW-0805">Transcription regulation</keyword>
<dbReference type="CDD" id="cd06284">
    <property type="entry name" value="PBP1_LacI-like"/>
    <property type="match status" value="1"/>
</dbReference>
<evidence type="ECO:0000313" key="6">
    <source>
        <dbReference type="EMBL" id="MFC5518794.1"/>
    </source>
</evidence>
<feature type="domain" description="HTH lacI-type" evidence="5">
    <location>
        <begin position="1"/>
        <end position="53"/>
    </location>
</feature>
<dbReference type="RefSeq" id="WP_266344445.1">
    <property type="nucleotide sequence ID" value="NZ_JAPKNH010000005.1"/>
</dbReference>
<dbReference type="Gene3D" id="3.40.50.2300">
    <property type="match status" value="2"/>
</dbReference>
<dbReference type="PANTHER" id="PTHR30146">
    <property type="entry name" value="LACI-RELATED TRANSCRIPTIONAL REPRESSOR"/>
    <property type="match status" value="1"/>
</dbReference>
<comment type="caution">
    <text evidence="6">The sequence shown here is derived from an EMBL/GenBank/DDBJ whole genome shotgun (WGS) entry which is preliminary data.</text>
</comment>
<dbReference type="InterPro" id="IPR028082">
    <property type="entry name" value="Peripla_BP_I"/>
</dbReference>
<gene>
    <name evidence="6" type="ORF">ACFPP9_23665</name>
</gene>
<evidence type="ECO:0000313" key="7">
    <source>
        <dbReference type="Proteomes" id="UP001596150"/>
    </source>
</evidence>
<keyword evidence="3 6" id="KW-0238">DNA-binding</keyword>
<protein>
    <submittedName>
        <fullName evidence="6">LacI family DNA-binding transcriptional regulator</fullName>
    </submittedName>
</protein>
<keyword evidence="1" id="KW-0678">Repressor</keyword>
<dbReference type="InterPro" id="IPR010982">
    <property type="entry name" value="Lambda_DNA-bd_dom_sf"/>
</dbReference>
<evidence type="ECO:0000256" key="2">
    <source>
        <dbReference type="ARBA" id="ARBA00023015"/>
    </source>
</evidence>
<dbReference type="CDD" id="cd01392">
    <property type="entry name" value="HTH_LacI"/>
    <property type="match status" value="1"/>
</dbReference>
<reference evidence="7" key="1">
    <citation type="journal article" date="2019" name="Int. J. Syst. Evol. Microbiol.">
        <title>The Global Catalogue of Microorganisms (GCM) 10K type strain sequencing project: providing services to taxonomists for standard genome sequencing and annotation.</title>
        <authorList>
            <consortium name="The Broad Institute Genomics Platform"/>
            <consortium name="The Broad Institute Genome Sequencing Center for Infectious Disease"/>
            <person name="Wu L."/>
            <person name="Ma J."/>
        </authorList>
    </citation>
    <scope>NUCLEOTIDE SEQUENCE [LARGE SCALE GENOMIC DNA]</scope>
    <source>
        <strain evidence="7">KACC 12633</strain>
    </source>
</reference>
<dbReference type="EMBL" id="JBHSML010000014">
    <property type="protein sequence ID" value="MFC5518794.1"/>
    <property type="molecule type" value="Genomic_DNA"/>
</dbReference>
<dbReference type="Pfam" id="PF00356">
    <property type="entry name" value="LacI"/>
    <property type="match status" value="1"/>
</dbReference>
<organism evidence="6 7">
    <name type="scientific">Kaistia terrae</name>
    <dbReference type="NCBI Taxonomy" id="537017"/>
    <lineage>
        <taxon>Bacteria</taxon>
        <taxon>Pseudomonadati</taxon>
        <taxon>Pseudomonadota</taxon>
        <taxon>Alphaproteobacteria</taxon>
        <taxon>Hyphomicrobiales</taxon>
        <taxon>Kaistiaceae</taxon>
        <taxon>Kaistia</taxon>
    </lineage>
</organism>
<dbReference type="PROSITE" id="PS50932">
    <property type="entry name" value="HTH_LACI_2"/>
    <property type="match status" value="1"/>
</dbReference>
<dbReference type="GO" id="GO:0003677">
    <property type="term" value="F:DNA binding"/>
    <property type="evidence" value="ECO:0007669"/>
    <property type="project" value="UniProtKB-KW"/>
</dbReference>
<dbReference type="SUPFAM" id="SSF53822">
    <property type="entry name" value="Periplasmic binding protein-like I"/>
    <property type="match status" value="1"/>
</dbReference>
<dbReference type="Proteomes" id="UP001596150">
    <property type="component" value="Unassembled WGS sequence"/>
</dbReference>
<dbReference type="Gene3D" id="1.10.260.40">
    <property type="entry name" value="lambda repressor-like DNA-binding domains"/>
    <property type="match status" value="1"/>
</dbReference>
<dbReference type="PANTHER" id="PTHR30146:SF148">
    <property type="entry name" value="HTH-TYPE TRANSCRIPTIONAL REPRESSOR PURR-RELATED"/>
    <property type="match status" value="1"/>
</dbReference>